<dbReference type="NCBIfam" id="TIGR00177">
    <property type="entry name" value="molyb_syn"/>
    <property type="match status" value="1"/>
</dbReference>
<dbReference type="SMART" id="SM00852">
    <property type="entry name" value="MoCF_biosynth"/>
    <property type="match status" value="1"/>
</dbReference>
<evidence type="ECO:0000256" key="5">
    <source>
        <dbReference type="ARBA" id="ARBA00023150"/>
    </source>
</evidence>
<protein>
    <recommendedName>
        <fullName evidence="4 6">Molybdenum cofactor biosynthesis protein B</fullName>
    </recommendedName>
</protein>
<evidence type="ECO:0000256" key="6">
    <source>
        <dbReference type="PIRNR" id="PIRNR006443"/>
    </source>
</evidence>
<accession>A0A2T4RLJ3</accession>
<keyword evidence="5 6" id="KW-0501">Molybdenum cofactor biosynthesis</keyword>
<dbReference type="PIRSF" id="PIRSF006443">
    <property type="entry name" value="MoaB"/>
    <property type="match status" value="1"/>
</dbReference>
<proteinExistence type="inferred from homology"/>
<comment type="pathway">
    <text evidence="2 6">Cofactor biosynthesis; molybdopterin biosynthesis.</text>
</comment>
<gene>
    <name evidence="7" type="ORF">BUZ57_11510</name>
</gene>
<sequence length="166" mass="17952">MHTNVNIGRAIKCAVLTVSDTRTTETDKGGQLVLQLLGERNTHVTEACYKIVKDDISAIQSQVTTWLDEGVEVIITTGGTGIAQRDCTIEAVKPLLQKEIEGFGELFRYLSYAEDVGSRALLSRAIGGSIGTQLVFCLPGSTGAVTLGMKKLILPELNHLIHELNK</sequence>
<dbReference type="Pfam" id="PF00994">
    <property type="entry name" value="MoCF_biosynth"/>
    <property type="match status" value="1"/>
</dbReference>
<dbReference type="PROSITE" id="PS01078">
    <property type="entry name" value="MOCF_BIOSYNTHESIS_1"/>
    <property type="match status" value="1"/>
</dbReference>
<comment type="caution">
    <text evidence="7">The sequence shown here is derived from an EMBL/GenBank/DDBJ whole genome shotgun (WGS) entry which is preliminary data.</text>
</comment>
<dbReference type="SUPFAM" id="SSF53218">
    <property type="entry name" value="Molybdenum cofactor biosynthesis proteins"/>
    <property type="match status" value="1"/>
</dbReference>
<name>A0A2T4RLJ3_STAHY</name>
<dbReference type="UniPathway" id="UPA00344"/>
<dbReference type="GO" id="GO:0005829">
    <property type="term" value="C:cytosol"/>
    <property type="evidence" value="ECO:0007669"/>
    <property type="project" value="TreeGrafter"/>
</dbReference>
<evidence type="ECO:0000313" key="7">
    <source>
        <dbReference type="EMBL" id="RIO43002.1"/>
    </source>
</evidence>
<dbReference type="Proteomes" id="UP000285625">
    <property type="component" value="Unassembled WGS sequence"/>
</dbReference>
<dbReference type="InterPro" id="IPR036425">
    <property type="entry name" value="MoaB/Mog-like_dom_sf"/>
</dbReference>
<dbReference type="STRING" id="1284.SHYC_03035"/>
<dbReference type="InterPro" id="IPR008284">
    <property type="entry name" value="MoCF_biosynth_CS"/>
</dbReference>
<dbReference type="PANTHER" id="PTHR43232">
    <property type="entry name" value="MOLYBDENUM COFACTOR BIOSYNTHESIS PROTEIN B"/>
    <property type="match status" value="1"/>
</dbReference>
<comment type="similarity">
    <text evidence="3 6">Belongs to the MoaB/Mog family.</text>
</comment>
<evidence type="ECO:0000256" key="4">
    <source>
        <dbReference type="ARBA" id="ARBA00015262"/>
    </source>
</evidence>
<dbReference type="EMBL" id="QXVO01000052">
    <property type="protein sequence ID" value="RIO43002.1"/>
    <property type="molecule type" value="Genomic_DNA"/>
</dbReference>
<dbReference type="InterPro" id="IPR001453">
    <property type="entry name" value="MoaB/Mog_dom"/>
</dbReference>
<dbReference type="Gene3D" id="3.40.980.10">
    <property type="entry name" value="MoaB/Mog-like domain"/>
    <property type="match status" value="1"/>
</dbReference>
<dbReference type="InterPro" id="IPR012245">
    <property type="entry name" value="MoaB"/>
</dbReference>
<evidence type="ECO:0000256" key="2">
    <source>
        <dbReference type="ARBA" id="ARBA00005046"/>
    </source>
</evidence>
<evidence type="ECO:0000313" key="8">
    <source>
        <dbReference type="Proteomes" id="UP000285625"/>
    </source>
</evidence>
<reference evidence="7 8" key="1">
    <citation type="journal article" date="2016" name="Front. Microbiol.">
        <title>Comprehensive Phylogenetic Analysis of Bovine Non-aureus Staphylococci Species Based on Whole-Genome Sequencing.</title>
        <authorList>
            <person name="Naushad S."/>
            <person name="Barkema H.W."/>
            <person name="Luby C."/>
            <person name="Condas L.A."/>
            <person name="Nobrega D.B."/>
            <person name="Carson D.A."/>
            <person name="De Buck J."/>
        </authorList>
    </citation>
    <scope>NUCLEOTIDE SEQUENCE [LARGE SCALE GENOMIC DNA]</scope>
    <source>
        <strain evidence="7 8">SNUC 5959</strain>
    </source>
</reference>
<dbReference type="PANTHER" id="PTHR43232:SF2">
    <property type="entry name" value="MOLYBDENUM COFACTOR BIOSYNTHESIS PROTEIN B"/>
    <property type="match status" value="1"/>
</dbReference>
<comment type="function">
    <text evidence="1 6">May be involved in the biosynthesis of molybdopterin.</text>
</comment>
<evidence type="ECO:0000256" key="1">
    <source>
        <dbReference type="ARBA" id="ARBA00003487"/>
    </source>
</evidence>
<dbReference type="RefSeq" id="WP_107632869.1">
    <property type="nucleotide sequence ID" value="NZ_CP118163.1"/>
</dbReference>
<organism evidence="7 8">
    <name type="scientific">Staphylococcus hyicus</name>
    <dbReference type="NCBI Taxonomy" id="1284"/>
    <lineage>
        <taxon>Bacteria</taxon>
        <taxon>Bacillati</taxon>
        <taxon>Bacillota</taxon>
        <taxon>Bacilli</taxon>
        <taxon>Bacillales</taxon>
        <taxon>Staphylococcaceae</taxon>
        <taxon>Staphylococcus</taxon>
    </lineage>
</organism>
<dbReference type="AlphaFoldDB" id="A0A2T4RLJ3"/>
<dbReference type="CDD" id="cd00886">
    <property type="entry name" value="MogA_MoaB"/>
    <property type="match status" value="1"/>
</dbReference>
<evidence type="ECO:0000256" key="3">
    <source>
        <dbReference type="ARBA" id="ARBA00006112"/>
    </source>
</evidence>
<dbReference type="FunFam" id="3.40.980.10:FF:000006">
    <property type="entry name" value="Molybdenum cofactor biosynthesis protein B"/>
    <property type="match status" value="1"/>
</dbReference>
<dbReference type="GO" id="GO:0006777">
    <property type="term" value="P:Mo-molybdopterin cofactor biosynthetic process"/>
    <property type="evidence" value="ECO:0007669"/>
    <property type="project" value="UniProtKB-UniRule"/>
</dbReference>